<evidence type="ECO:0008006" key="3">
    <source>
        <dbReference type="Google" id="ProtNLM"/>
    </source>
</evidence>
<name>A0AAD5Q339_9CRUS</name>
<dbReference type="AlphaFoldDB" id="A0AAD5Q339"/>
<evidence type="ECO:0000313" key="2">
    <source>
        <dbReference type="Proteomes" id="UP000820818"/>
    </source>
</evidence>
<proteinExistence type="predicted"/>
<accession>A0AAD5Q339</accession>
<dbReference type="Proteomes" id="UP000820818">
    <property type="component" value="Linkage Group LG1"/>
</dbReference>
<sequence length="504" mass="58120">MIIVTSTTVVRHVILLGLTITIELSRKNLTKAKGQVADSRNLSIRDLLAVQAAFIKKGGGNLNDVSLSVATVSRHRRQNREEISNQVREKFVKPSFVLIHWDSKLIRYLTGKKDERVAILISGKPTLEHPKFLGIPVIKDSTGTSKHNAVIKLLDEWEVTKNVVGMVFDATASNTGRWKGCATSIESTLDRAVLWLACRHHMYELHVKHVAEEIVGERNSPSESLFDLELFDYNVCTEMQEIANEVVIWGENHLEKETFPREDYRELLELTVLFLGGTVYPFKFRKPGAHHHARFMAYFYLLLSFLRKIMPTFIAVFHSRAFLRSRLSSIAPSMDLKYLTDMNIYAKEDTEAAAVAIKSVLNHLWYLTEEAVVFAIFDKELPVTLRQEMVKKLYSMPQPQRFVPQKPIFPRIDPSNEVDFSEQLLSCICPRSWLLFDLLQVLIYWDKMIGYQNVEKQILSMEVVNDCAERGVKLVTDFKDMSKDEKEQQYLFQVIEDYRNRVQT</sequence>
<dbReference type="PANTHER" id="PTHR46113:SF1">
    <property type="entry name" value="PEPTIDASE M17 LEUCYL AMINOPEPTIDASE N-TERMINAL DOMAIN-CONTAINING PROTEIN"/>
    <property type="match status" value="1"/>
</dbReference>
<reference evidence="1 2" key="1">
    <citation type="submission" date="2022-05" db="EMBL/GenBank/DDBJ databases">
        <title>A multi-omics perspective on studying reproductive biology in Daphnia sinensis.</title>
        <authorList>
            <person name="Jia J."/>
        </authorList>
    </citation>
    <scope>NUCLEOTIDE SEQUENCE [LARGE SCALE GENOMIC DNA]</scope>
    <source>
        <strain evidence="1 2">WSL</strain>
    </source>
</reference>
<protein>
    <recommendedName>
        <fullName evidence="3">Cc8K15.2-like protein</fullName>
    </recommendedName>
</protein>
<dbReference type="PANTHER" id="PTHR46113">
    <property type="entry name" value="SNAC DOMAIN-CONTAINING PROTEIN"/>
    <property type="match status" value="1"/>
</dbReference>
<keyword evidence="2" id="KW-1185">Reference proteome</keyword>
<evidence type="ECO:0000313" key="1">
    <source>
        <dbReference type="EMBL" id="KAI9565050.1"/>
    </source>
</evidence>
<comment type="caution">
    <text evidence="1">The sequence shown here is derived from an EMBL/GenBank/DDBJ whole genome shotgun (WGS) entry which is preliminary data.</text>
</comment>
<organism evidence="1 2">
    <name type="scientific">Daphnia sinensis</name>
    <dbReference type="NCBI Taxonomy" id="1820382"/>
    <lineage>
        <taxon>Eukaryota</taxon>
        <taxon>Metazoa</taxon>
        <taxon>Ecdysozoa</taxon>
        <taxon>Arthropoda</taxon>
        <taxon>Crustacea</taxon>
        <taxon>Branchiopoda</taxon>
        <taxon>Diplostraca</taxon>
        <taxon>Cladocera</taxon>
        <taxon>Anomopoda</taxon>
        <taxon>Daphniidae</taxon>
        <taxon>Daphnia</taxon>
        <taxon>Daphnia similis group</taxon>
    </lineage>
</organism>
<dbReference type="EMBL" id="WJBH02000001">
    <property type="protein sequence ID" value="KAI9565050.1"/>
    <property type="molecule type" value="Genomic_DNA"/>
</dbReference>
<gene>
    <name evidence="1" type="ORF">GHT06_008797</name>
</gene>